<dbReference type="RefSeq" id="WP_133242716.1">
    <property type="nucleotide sequence ID" value="NZ_QEKI01000002.1"/>
</dbReference>
<dbReference type="InterPro" id="IPR021352">
    <property type="entry name" value="DUF2971"/>
</dbReference>
<keyword evidence="2" id="KW-1185">Reference proteome</keyword>
<organism evidence="1 2">
    <name type="scientific">Pontibacter virosus</name>
    <dbReference type="NCBI Taxonomy" id="1765052"/>
    <lineage>
        <taxon>Bacteria</taxon>
        <taxon>Pseudomonadati</taxon>
        <taxon>Bacteroidota</taxon>
        <taxon>Cytophagia</taxon>
        <taxon>Cytophagales</taxon>
        <taxon>Hymenobacteraceae</taxon>
        <taxon>Pontibacter</taxon>
    </lineage>
</organism>
<dbReference type="Proteomes" id="UP000245466">
    <property type="component" value="Unassembled WGS sequence"/>
</dbReference>
<accession>A0A2U1B381</accession>
<evidence type="ECO:0000313" key="2">
    <source>
        <dbReference type="Proteomes" id="UP000245466"/>
    </source>
</evidence>
<name>A0A2U1B381_9BACT</name>
<dbReference type="AlphaFoldDB" id="A0A2U1B381"/>
<dbReference type="OrthoDB" id="190848at2"/>
<evidence type="ECO:0008006" key="3">
    <source>
        <dbReference type="Google" id="ProtNLM"/>
    </source>
</evidence>
<gene>
    <name evidence="1" type="ORF">C8E01_102323</name>
</gene>
<reference evidence="1 2" key="1">
    <citation type="submission" date="2018-04" db="EMBL/GenBank/DDBJ databases">
        <title>Genomic Encyclopedia of Type Strains, Phase IV (KMG-IV): sequencing the most valuable type-strain genomes for metagenomic binning, comparative biology and taxonomic classification.</title>
        <authorList>
            <person name="Goeker M."/>
        </authorList>
    </citation>
    <scope>NUCLEOTIDE SEQUENCE [LARGE SCALE GENOMIC DNA]</scope>
    <source>
        <strain evidence="1 2">DSM 100231</strain>
    </source>
</reference>
<evidence type="ECO:0000313" key="1">
    <source>
        <dbReference type="EMBL" id="PVY43146.1"/>
    </source>
</evidence>
<sequence length="290" mass="33881">MLKEEKETILKRIENTIIKLEIDNSCLNGDPIIYHYTNYNAARSILRNSTLRFGNPAKFDDKKDMDLGLLSFETSTANYIKFFLQTHPNLSYSQLRKIERANTQNPYFYQEEAKIALEKLKANLGVTCFNQNHINHHLWKEYANNERGVCLGFRSSAIKYCMKSRVKYTDDELVENFFDESIEALVHWALIKKTGYTDENEIRAFCLNVKKHCLSMDEKSPYYRCISLKNSAIEEIYLGVDMPTYHKTNLIKILNQKNYPNSLKLYQMVKDFDTGEFLTPQKLGSLSQNL</sequence>
<protein>
    <recommendedName>
        <fullName evidence="3">DUF2971 family protein</fullName>
    </recommendedName>
</protein>
<dbReference type="EMBL" id="QEKI01000002">
    <property type="protein sequence ID" value="PVY43146.1"/>
    <property type="molecule type" value="Genomic_DNA"/>
</dbReference>
<dbReference type="Pfam" id="PF11185">
    <property type="entry name" value="DUF2971"/>
    <property type="match status" value="1"/>
</dbReference>
<proteinExistence type="predicted"/>
<comment type="caution">
    <text evidence="1">The sequence shown here is derived from an EMBL/GenBank/DDBJ whole genome shotgun (WGS) entry which is preliminary data.</text>
</comment>